<dbReference type="Pfam" id="PF00005">
    <property type="entry name" value="ABC_tran"/>
    <property type="match status" value="1"/>
</dbReference>
<dbReference type="InterPro" id="IPR027417">
    <property type="entry name" value="P-loop_NTPase"/>
</dbReference>
<dbReference type="EMBL" id="BSYI01000049">
    <property type="protein sequence ID" value="GMG85026.1"/>
    <property type="molecule type" value="Genomic_DNA"/>
</dbReference>
<dbReference type="RefSeq" id="WP_285674249.1">
    <property type="nucleotide sequence ID" value="NZ_BSYI01000049.1"/>
</dbReference>
<evidence type="ECO:0000256" key="5">
    <source>
        <dbReference type="ARBA" id="ARBA00022741"/>
    </source>
</evidence>
<dbReference type="GO" id="GO:0005524">
    <property type="term" value="F:ATP binding"/>
    <property type="evidence" value="ECO:0007669"/>
    <property type="project" value="UniProtKB-KW"/>
</dbReference>
<dbReference type="PROSITE" id="PS00211">
    <property type="entry name" value="ABC_TRANSPORTER_1"/>
    <property type="match status" value="1"/>
</dbReference>
<name>A0ABQ6LSI3_9RHOB</name>
<dbReference type="Pfam" id="PF08352">
    <property type="entry name" value="oligo_HPY"/>
    <property type="match status" value="1"/>
</dbReference>
<evidence type="ECO:0000256" key="6">
    <source>
        <dbReference type="ARBA" id="ARBA00022840"/>
    </source>
</evidence>
<comment type="caution">
    <text evidence="9">The sequence shown here is derived from an EMBL/GenBank/DDBJ whole genome shotgun (WGS) entry which is preliminary data.</text>
</comment>
<keyword evidence="7" id="KW-0472">Membrane</keyword>
<sequence>MTGGDPILDIRGLATEFHTSRGPVRAVDGIDLSVGPGETVALVGESGCGKTTTAFSVLRLIPRHRGRVVAGEIRFDRLDLATLDERSLRRIRGNRIAMIFQDPASALNPLMTVGAQIAEAVRLHRGLGRAAARAETEALLRAVRIPEPRRRLDEFPHQLSGGMRQRVMIALALSCRPRLLIADEPTTALDVTVQAQILALIEELKQEFGMSVLLITHDLAVVAEVADRVAVMYAGRKVEEAPVSRLFAAPRHPYTRALLASIPDPDADTGGGAAAQPLPEIPGRVQPAGSRIEGCAFAERCAIAADICRQAAPPEALSGDGAAVFCHHAAPEDAGQIAAAVEGRL</sequence>
<gene>
    <name evidence="9" type="ORF">LNKW23_42420</name>
</gene>
<feature type="domain" description="ABC transporter" evidence="8">
    <location>
        <begin position="8"/>
        <end position="259"/>
    </location>
</feature>
<dbReference type="NCBIfam" id="TIGR01727">
    <property type="entry name" value="oligo_HPY"/>
    <property type="match status" value="1"/>
</dbReference>
<comment type="subcellular location">
    <subcellularLocation>
        <location evidence="1">Cell inner membrane</location>
        <topology evidence="1">Peripheral membrane protein</topology>
    </subcellularLocation>
</comment>
<dbReference type="PROSITE" id="PS50893">
    <property type="entry name" value="ABC_TRANSPORTER_2"/>
    <property type="match status" value="1"/>
</dbReference>
<dbReference type="CDD" id="cd03257">
    <property type="entry name" value="ABC_NikE_OppD_transporters"/>
    <property type="match status" value="1"/>
</dbReference>
<dbReference type="Gene3D" id="3.40.50.300">
    <property type="entry name" value="P-loop containing nucleotide triphosphate hydrolases"/>
    <property type="match status" value="1"/>
</dbReference>
<dbReference type="Proteomes" id="UP001239909">
    <property type="component" value="Unassembled WGS sequence"/>
</dbReference>
<evidence type="ECO:0000259" key="8">
    <source>
        <dbReference type="PROSITE" id="PS50893"/>
    </source>
</evidence>
<keyword evidence="5" id="KW-0547">Nucleotide-binding</keyword>
<accession>A0ABQ6LSI3</accession>
<dbReference type="SUPFAM" id="SSF52540">
    <property type="entry name" value="P-loop containing nucleoside triphosphate hydrolases"/>
    <property type="match status" value="1"/>
</dbReference>
<dbReference type="InterPro" id="IPR003439">
    <property type="entry name" value="ABC_transporter-like_ATP-bd"/>
</dbReference>
<organism evidence="9 10">
    <name type="scientific">Paralimibaculum aggregatum</name>
    <dbReference type="NCBI Taxonomy" id="3036245"/>
    <lineage>
        <taxon>Bacteria</taxon>
        <taxon>Pseudomonadati</taxon>
        <taxon>Pseudomonadota</taxon>
        <taxon>Alphaproteobacteria</taxon>
        <taxon>Rhodobacterales</taxon>
        <taxon>Paracoccaceae</taxon>
        <taxon>Paralimibaculum</taxon>
    </lineage>
</organism>
<dbReference type="InterPro" id="IPR017871">
    <property type="entry name" value="ABC_transporter-like_CS"/>
</dbReference>
<keyword evidence="4" id="KW-1003">Cell membrane</keyword>
<reference evidence="9 10" key="1">
    <citation type="submission" date="2023-04" db="EMBL/GenBank/DDBJ databases">
        <title>Marinoamorphus aggregata gen. nov., sp. Nov., isolate from tissue of brittle star Ophioplocus japonicus.</title>
        <authorList>
            <person name="Kawano K."/>
            <person name="Sawayama S."/>
            <person name="Nakagawa S."/>
        </authorList>
    </citation>
    <scope>NUCLEOTIDE SEQUENCE [LARGE SCALE GENOMIC DNA]</scope>
    <source>
        <strain evidence="9 10">NKW23</strain>
    </source>
</reference>
<proteinExistence type="inferred from homology"/>
<keyword evidence="3" id="KW-0813">Transport</keyword>
<comment type="similarity">
    <text evidence="2">Belongs to the ABC transporter superfamily.</text>
</comment>
<dbReference type="PANTHER" id="PTHR43297:SF2">
    <property type="entry name" value="DIPEPTIDE TRANSPORT ATP-BINDING PROTEIN DPPD"/>
    <property type="match status" value="1"/>
</dbReference>
<evidence type="ECO:0000256" key="7">
    <source>
        <dbReference type="ARBA" id="ARBA00023136"/>
    </source>
</evidence>
<evidence type="ECO:0000256" key="2">
    <source>
        <dbReference type="ARBA" id="ARBA00005417"/>
    </source>
</evidence>
<protein>
    <submittedName>
        <fullName evidence="9">ABC transporter ATP-binding protein</fullName>
    </submittedName>
</protein>
<dbReference type="InterPro" id="IPR003593">
    <property type="entry name" value="AAA+_ATPase"/>
</dbReference>
<evidence type="ECO:0000256" key="1">
    <source>
        <dbReference type="ARBA" id="ARBA00004417"/>
    </source>
</evidence>
<keyword evidence="10" id="KW-1185">Reference proteome</keyword>
<dbReference type="InterPro" id="IPR013563">
    <property type="entry name" value="Oligopep_ABC_C"/>
</dbReference>
<dbReference type="PANTHER" id="PTHR43297">
    <property type="entry name" value="OLIGOPEPTIDE TRANSPORT ATP-BINDING PROTEIN APPD"/>
    <property type="match status" value="1"/>
</dbReference>
<dbReference type="SMART" id="SM00382">
    <property type="entry name" value="AAA"/>
    <property type="match status" value="1"/>
</dbReference>
<evidence type="ECO:0000313" key="9">
    <source>
        <dbReference type="EMBL" id="GMG85026.1"/>
    </source>
</evidence>
<keyword evidence="6 9" id="KW-0067">ATP-binding</keyword>
<evidence type="ECO:0000313" key="10">
    <source>
        <dbReference type="Proteomes" id="UP001239909"/>
    </source>
</evidence>
<evidence type="ECO:0000256" key="4">
    <source>
        <dbReference type="ARBA" id="ARBA00022475"/>
    </source>
</evidence>
<evidence type="ECO:0000256" key="3">
    <source>
        <dbReference type="ARBA" id="ARBA00022448"/>
    </source>
</evidence>
<dbReference type="InterPro" id="IPR050388">
    <property type="entry name" value="ABC_Ni/Peptide_Import"/>
</dbReference>